<evidence type="ECO:0000313" key="2">
    <source>
        <dbReference type="EMBL" id="EKN68411.1"/>
    </source>
</evidence>
<feature type="domain" description="Peptidase U32 collagenase" evidence="1">
    <location>
        <begin position="495"/>
        <end position="614"/>
    </location>
</feature>
<dbReference type="PATRIC" id="fig|1131731.3.peg.1082"/>
<dbReference type="PANTHER" id="PTHR30217">
    <property type="entry name" value="PEPTIDASE U32 FAMILY"/>
    <property type="match status" value="1"/>
</dbReference>
<dbReference type="PANTHER" id="PTHR30217:SF10">
    <property type="entry name" value="23S RRNA 5-HYDROXYCYTIDINE C2501 SYNTHASE"/>
    <property type="match status" value="1"/>
</dbReference>
<dbReference type="STRING" id="1131731.BAZO_05195"/>
<dbReference type="Proteomes" id="UP000006315">
    <property type="component" value="Unassembled WGS sequence"/>
</dbReference>
<dbReference type="SUPFAM" id="SSF51395">
    <property type="entry name" value="FMN-linked oxidoreductases"/>
    <property type="match status" value="1"/>
</dbReference>
<evidence type="ECO:0000259" key="1">
    <source>
        <dbReference type="Pfam" id="PF12392"/>
    </source>
</evidence>
<proteinExistence type="predicted"/>
<organism evidence="2 3">
    <name type="scientific">Schinkia azotoformans LMG 9581</name>
    <dbReference type="NCBI Taxonomy" id="1131731"/>
    <lineage>
        <taxon>Bacteria</taxon>
        <taxon>Bacillati</taxon>
        <taxon>Bacillota</taxon>
        <taxon>Bacilli</taxon>
        <taxon>Bacillales</taxon>
        <taxon>Bacillaceae</taxon>
        <taxon>Calidifontibacillus/Schinkia group</taxon>
        <taxon>Schinkia</taxon>
    </lineage>
</organism>
<comment type="caution">
    <text evidence="2">The sequence shown here is derived from an EMBL/GenBank/DDBJ whole genome shotgun (WGS) entry which is preliminary data.</text>
</comment>
<dbReference type="AlphaFoldDB" id="K6E571"/>
<reference evidence="2 3" key="1">
    <citation type="journal article" date="2012" name="Front. Microbiol.">
        <title>Redundancy and modularity in membrane-associated dissimilatory nitrate reduction in Bacillus.</title>
        <authorList>
            <person name="Heylen K."/>
            <person name="Keltjens J."/>
        </authorList>
    </citation>
    <scope>NUCLEOTIDE SEQUENCE [LARGE SCALE GENOMIC DNA]</scope>
    <source>
        <strain evidence="2 3">LMG 9581</strain>
    </source>
</reference>
<dbReference type="InterPro" id="IPR020988">
    <property type="entry name" value="Pept_U32_collagenase"/>
</dbReference>
<dbReference type="EMBL" id="AJLR01000040">
    <property type="protein sequence ID" value="EKN68411.1"/>
    <property type="molecule type" value="Genomic_DNA"/>
</dbReference>
<keyword evidence="3" id="KW-1185">Reference proteome</keyword>
<dbReference type="InterPro" id="IPR001539">
    <property type="entry name" value="Peptidase_U32"/>
</dbReference>
<dbReference type="Pfam" id="PF12392">
    <property type="entry name" value="DUF3656"/>
    <property type="match status" value="1"/>
</dbReference>
<sequence>MKQFNKQLKGRFAMQPIFFYFIQENKVKASGGCLRFSEVVFRAGSKKSGRKCAKAHLINAKTNNLRHNSLLLYSFFISNAVKLIFECRTERIEKLKSINNTKIELLAPAGNWDCIKAAVANGADAVYFGVGTLNARVRATNFQINDLPEVMAYLHKYNVRGFVTLNILIFEKEMNDARTLIEACIDAGVDGLIVQDMGILQLIREMSPDFPIHGSTQMTVTSPEAVDFLKPYNLEVVVLGRENNMKQIKTIHDQTKTPLEVFVHGAICVSYSGQCLTSEMWGGRSANRGECAQACRLPYDLVVDGEVKEMGNLAYVLSPKDLAALEIIPELIEAGVTTFKVEGRLKSPEYVANVVSKYRKAIDEYLAGRDYTPSKEEIRELQQSFSRGFTFGFLKGTNHKQLLDGTFPKSRGVYVGTVKKVLKDAVLCETLAPLKRGDGIVFDAGRPEEKEEGGRIYDLRKKGNKVDGEVKEGLIEIVPGRHDINLTKVHVGDKIWKTSDQELDRRLRKTYESEQTYRLFPVSVSASGTVGSSLVTVWHDETTNHYVTVESSSNLELAMKRPLTSGYLGEQLGRLGGTIFELTNIDASFSEDVIIPVKELNQMRREAVEQLLVLRQAPPCYQKNEVKVISKSKKRQNKDKQTMENPNLIALCRTMEQVVAACQTDIDFIYADFEFTTDYPKAVKAARSYNKPIALATPRIHMPGENAILNGLIKAEPDAILARNLAAVQFYMDQNLSIPIIGDFSLNIANSKAVDLFLGRGLSRITPSYDLNIQQMFDLLENSPTTNIEVVIHQHLPMFHTEHCVYCTFLSEGTDFTNCGRPCEQHRISLEDRIGMKHPVRVDIGCRNTVYNAIEQSGAEYLSNFLNEGIQHFRIEFLEEEAGKVQEVIQLYREALEGKRTGTSVWKSLKATNQLGVTRGQLIKK</sequence>
<protein>
    <submittedName>
        <fullName evidence="2">Peptidase U32</fullName>
    </submittedName>
</protein>
<accession>K6E571</accession>
<name>K6E571_SCHAZ</name>
<dbReference type="Pfam" id="PF01136">
    <property type="entry name" value="Peptidase_U32"/>
    <property type="match status" value="2"/>
</dbReference>
<evidence type="ECO:0000313" key="3">
    <source>
        <dbReference type="Proteomes" id="UP000006315"/>
    </source>
</evidence>
<gene>
    <name evidence="2" type="ORF">BAZO_05195</name>
</gene>
<dbReference type="InterPro" id="IPR051454">
    <property type="entry name" value="RNA/ubiquinone_mod_enzymes"/>
</dbReference>